<reference evidence="2" key="1">
    <citation type="submission" date="1997-11" db="EMBL/GenBank/DDBJ databases">
        <title>Plasmids of the red algae Gracilaria and Gracilariopsis (Gracilariales): Molecular characterization and cellular localization.</title>
        <authorList>
            <person name="Goff L.J."/>
            <person name="Moon D.A."/>
        </authorList>
    </citation>
    <scope>NUCLEOTIDE SEQUENCE</scope>
    <source>
        <plasmid evidence="2">Gch7220</plasmid>
    </source>
</reference>
<geneLocation type="plasmid" evidence="2">
    <name>Gch7220</name>
</geneLocation>
<sequence length="197" mass="22720">MRGLHLAMIPIILSNSFHTYSRKILDTYHLNASIQTYLEDNLHLRSNNLGQFISVNTYQVLNDNDIEFTNNIKDTLFHKPGSSYTERTDSKGKRKSNVESTLIFRQRTKSKNGKKVSPEGASSATTPENLTNFEKAGIPLDPMRDPRQKPDLHNNLSWDKQKNRWVLLGEQKILVKHTDKVISESEWNDLVRKSKKI</sequence>
<evidence type="ECO:0000256" key="1">
    <source>
        <dbReference type="SAM" id="MobiDB-lite"/>
    </source>
</evidence>
<name>O49027_AGACH</name>
<organism evidence="2">
    <name type="scientific">Agarophyton chilense</name>
    <name type="common">Red seaweed</name>
    <name type="synonym">Gracilaria chilensis</name>
    <dbReference type="NCBI Taxonomy" id="2510777"/>
    <lineage>
        <taxon>Eukaryota</taxon>
        <taxon>Rhodophyta</taxon>
        <taxon>Florideophyceae</taxon>
        <taxon>Rhodymeniophycidae</taxon>
        <taxon>Gracilariales</taxon>
        <taxon>Gracilariaceae</taxon>
        <taxon>Agarophyton</taxon>
    </lineage>
</organism>
<accession>O49027</accession>
<keyword evidence="2" id="KW-0614">Plasmid</keyword>
<dbReference type="EMBL" id="AF034719">
    <property type="protein sequence ID" value="AAC04735.1"/>
    <property type="molecule type" value="Genomic_DNA"/>
</dbReference>
<feature type="region of interest" description="Disordered" evidence="1">
    <location>
        <begin position="79"/>
        <end position="155"/>
    </location>
</feature>
<dbReference type="AlphaFoldDB" id="O49027"/>
<protein>
    <submittedName>
        <fullName evidence="2">Uncharacterized protein</fullName>
    </submittedName>
</protein>
<proteinExistence type="predicted"/>
<evidence type="ECO:0000313" key="2">
    <source>
        <dbReference type="EMBL" id="AAC04735.1"/>
    </source>
</evidence>
<feature type="compositionally biased region" description="Polar residues" evidence="1">
    <location>
        <begin position="120"/>
        <end position="132"/>
    </location>
</feature>
<feature type="compositionally biased region" description="Basic and acidic residues" evidence="1">
    <location>
        <begin position="142"/>
        <end position="152"/>
    </location>
</feature>